<proteinExistence type="predicted"/>
<dbReference type="InterPro" id="IPR027463">
    <property type="entry name" value="AcrB_DN_DC_subdom"/>
</dbReference>
<evidence type="ECO:0000256" key="6">
    <source>
        <dbReference type="ARBA" id="ARBA00022989"/>
    </source>
</evidence>
<dbReference type="RefSeq" id="WP_167082658.1">
    <property type="nucleotide sequence ID" value="NZ_BAAADC010000001.1"/>
</dbReference>
<feature type="transmembrane region" description="Helical" evidence="8">
    <location>
        <begin position="922"/>
        <end position="941"/>
    </location>
</feature>
<feature type="transmembrane region" description="Helical" evidence="8">
    <location>
        <begin position="12"/>
        <end position="32"/>
    </location>
</feature>
<keyword evidence="5 8" id="KW-0812">Transmembrane</keyword>
<dbReference type="SUPFAM" id="SSF82714">
    <property type="entry name" value="Multidrug efflux transporter AcrB TolC docking domain, DN and DC subdomains"/>
    <property type="match status" value="2"/>
</dbReference>
<name>A0A846MXZ7_9PROT</name>
<feature type="transmembrane region" description="Helical" evidence="8">
    <location>
        <begin position="360"/>
        <end position="380"/>
    </location>
</feature>
<keyword evidence="3" id="KW-1003">Cell membrane</keyword>
<evidence type="ECO:0000256" key="8">
    <source>
        <dbReference type="SAM" id="Phobius"/>
    </source>
</evidence>
<dbReference type="FunFam" id="1.20.1640.10:FF:000001">
    <property type="entry name" value="Efflux pump membrane transporter"/>
    <property type="match status" value="1"/>
</dbReference>
<dbReference type="GO" id="GO:0005886">
    <property type="term" value="C:plasma membrane"/>
    <property type="evidence" value="ECO:0007669"/>
    <property type="project" value="UniProtKB-SubCell"/>
</dbReference>
<organism evidence="9 10">
    <name type="scientific">Rhizomicrobium palustre</name>
    <dbReference type="NCBI Taxonomy" id="189966"/>
    <lineage>
        <taxon>Bacteria</taxon>
        <taxon>Pseudomonadati</taxon>
        <taxon>Pseudomonadota</taxon>
        <taxon>Alphaproteobacteria</taxon>
        <taxon>Micropepsales</taxon>
        <taxon>Micropepsaceae</taxon>
        <taxon>Rhizomicrobium</taxon>
    </lineage>
</organism>
<comment type="caution">
    <text evidence="9">The sequence shown here is derived from an EMBL/GenBank/DDBJ whole genome shotgun (WGS) entry which is preliminary data.</text>
</comment>
<dbReference type="EMBL" id="JAASRM010000001">
    <property type="protein sequence ID" value="NIK88484.1"/>
    <property type="molecule type" value="Genomic_DNA"/>
</dbReference>
<evidence type="ECO:0000256" key="4">
    <source>
        <dbReference type="ARBA" id="ARBA00022519"/>
    </source>
</evidence>
<evidence type="ECO:0000313" key="10">
    <source>
        <dbReference type="Proteomes" id="UP000570514"/>
    </source>
</evidence>
<feature type="transmembrane region" description="Helical" evidence="8">
    <location>
        <begin position="1029"/>
        <end position="1051"/>
    </location>
</feature>
<dbReference type="Proteomes" id="UP000570514">
    <property type="component" value="Unassembled WGS sequence"/>
</dbReference>
<protein>
    <submittedName>
        <fullName evidence="9">Multidrug efflux pump</fullName>
    </submittedName>
</protein>
<comment type="subcellular location">
    <subcellularLocation>
        <location evidence="1">Cell inner membrane</location>
        <topology evidence="1">Multi-pass membrane protein</topology>
    </subcellularLocation>
</comment>
<feature type="transmembrane region" description="Helical" evidence="8">
    <location>
        <begin position="529"/>
        <end position="546"/>
    </location>
</feature>
<evidence type="ECO:0000256" key="5">
    <source>
        <dbReference type="ARBA" id="ARBA00022692"/>
    </source>
</evidence>
<keyword evidence="6 8" id="KW-1133">Transmembrane helix</keyword>
<keyword evidence="10" id="KW-1185">Reference proteome</keyword>
<dbReference type="FunFam" id="3.30.70.1430:FF:000001">
    <property type="entry name" value="Efflux pump membrane transporter"/>
    <property type="match status" value="1"/>
</dbReference>
<dbReference type="SUPFAM" id="SSF82693">
    <property type="entry name" value="Multidrug efflux transporter AcrB pore domain, PN1, PN2, PC1 and PC2 subdomains"/>
    <property type="match status" value="4"/>
</dbReference>
<reference evidence="9 10" key="1">
    <citation type="submission" date="2020-03" db="EMBL/GenBank/DDBJ databases">
        <title>Genomic Encyclopedia of Type Strains, Phase IV (KMG-IV): sequencing the most valuable type-strain genomes for metagenomic binning, comparative biology and taxonomic classification.</title>
        <authorList>
            <person name="Goeker M."/>
        </authorList>
    </citation>
    <scope>NUCLEOTIDE SEQUENCE [LARGE SCALE GENOMIC DNA]</scope>
    <source>
        <strain evidence="9 10">DSM 19867</strain>
    </source>
</reference>
<keyword evidence="2" id="KW-0813">Transport</keyword>
<accession>A0A846MXZ7</accession>
<dbReference type="Pfam" id="PF00873">
    <property type="entry name" value="ACR_tran"/>
    <property type="match status" value="2"/>
</dbReference>
<keyword evidence="4" id="KW-0997">Cell inner membrane</keyword>
<evidence type="ECO:0000256" key="1">
    <source>
        <dbReference type="ARBA" id="ARBA00004429"/>
    </source>
</evidence>
<dbReference type="Gene3D" id="3.30.70.1440">
    <property type="entry name" value="Multidrug efflux transporter AcrB pore domain"/>
    <property type="match status" value="1"/>
</dbReference>
<dbReference type="AlphaFoldDB" id="A0A846MXZ7"/>
<evidence type="ECO:0000256" key="7">
    <source>
        <dbReference type="ARBA" id="ARBA00023136"/>
    </source>
</evidence>
<dbReference type="GO" id="GO:0042910">
    <property type="term" value="F:xenobiotic transmembrane transporter activity"/>
    <property type="evidence" value="ECO:0007669"/>
    <property type="project" value="TreeGrafter"/>
</dbReference>
<dbReference type="Gene3D" id="3.30.70.1430">
    <property type="entry name" value="Multidrug efflux transporter AcrB pore domain"/>
    <property type="match status" value="2"/>
</dbReference>
<feature type="transmembrane region" description="Helical" evidence="8">
    <location>
        <begin position="334"/>
        <end position="353"/>
    </location>
</feature>
<dbReference type="PANTHER" id="PTHR32063">
    <property type="match status" value="1"/>
</dbReference>
<feature type="transmembrane region" description="Helical" evidence="8">
    <location>
        <begin position="1057"/>
        <end position="1083"/>
    </location>
</feature>
<dbReference type="Gene3D" id="3.30.2090.10">
    <property type="entry name" value="Multidrug efflux transporter AcrB TolC docking domain, DN and DC subdomains"/>
    <property type="match status" value="2"/>
</dbReference>
<feature type="transmembrane region" description="Helical" evidence="8">
    <location>
        <begin position="948"/>
        <end position="968"/>
    </location>
</feature>
<gene>
    <name evidence="9" type="ORF">FHS83_001802</name>
</gene>
<dbReference type="PANTHER" id="PTHR32063:SF34">
    <property type="entry name" value="MULTIDRUG RESISTANCE PROTEIN MDTC"/>
    <property type="match status" value="1"/>
</dbReference>
<dbReference type="SUPFAM" id="SSF82866">
    <property type="entry name" value="Multidrug efflux transporter AcrB transmembrane domain"/>
    <property type="match status" value="2"/>
</dbReference>
<sequence length="1111" mass="118166">MNLSRPFIERPVATTLLTMGLALAGLVAYFLLPVAPLPSVDMPVIFVQASMAGASPETMSTSVATPLERHLGTIAGVNEMTSSSSTGSTRIVLQFDMKRDIDGAARDVQAAIVAARADLPTALRSNPTYRKMNPADQPVMILALTSDTLTPGQIYDAASTILSQKLSQVSGIGQVQVSGSSLPAVRVDLNPRALFKYGIGLETVRAALSAANANAPKGALEVGPKRYQVYVNDQARTANDFKTLIVAYRNGAAVRLQDVANVSDGVEDIRNLGMANGKPAVLVILTRQPGANIIETVDNVKKVLPVLQASLPPAVHVDVANDRTLSIRASVTDVQITMGIAVLLVMVVVYLFLRNGRATIIPSVAVPLSILGTFGVMYIAGFTIDILSLMALTVATGFVVDDAIVVLENVTRHIEGGMPRLQAALVGTGEVGFTVLSMSMSLIAVFIPILLYGGPIGKLFQEFAVVLAASVLISMVISLTTTAMLCGHLDLKHGEGKQGWLLNASERFFEAMRSVYTRSLGWALNNPRVFVFCFFATLGLTIFLFGKMPTSLMPAEDTGQIQGNIRADQSISFQLMQGKFQSFVQIIAKDPAVQSVVGFTGGGGGPRGGGTNSASVFIQLKPINDRGGLSTDDVVDRLRKKLTGIAGARISLMGARNFRTGGRSSDSFYQYAMLGESIEDLDKWVPKIVDALSALPEFEDVNSDRQDAGLEVQLSIDRQAAARLGISTTQITSTLYDAFGQRQVSTIYEDMNQYHVVMGVAPEFWQSPETLKDIYVSKAGGAVSGSQATAAVASTVTAPAGSTAAGTTADASADSRRNQQLNALVSTVSGSASTASALSTSKETMVPLSAFTSYGPGLTPLSIGHQGPFVATTISFNLAKGKTLGDAVAAINKTMADLHVPQSIHGEFGGNARLFQQNTGNMGILILTAIIAVYIILGVLYESLIHPITIISTLPSAGLGALIALLVARKFNDAIDLNIISEIGLILLIGIVKKNAIMMVDFALDAERRRGLTPREAIYEACLLRFRPIMMTTFAAILGALPLAFGFGTGAELRQPLGIAIVGGLMVSQLLTLYTTPVIYLYMDRFRLWAGRRWNRFYARLLGDPIQDAAE</sequence>
<dbReference type="PRINTS" id="PR00702">
    <property type="entry name" value="ACRIFLAVINRP"/>
</dbReference>
<keyword evidence="7 8" id="KW-0472">Membrane</keyword>
<dbReference type="Gene3D" id="1.20.1640.10">
    <property type="entry name" value="Multidrug efflux transporter AcrB transmembrane domain"/>
    <property type="match status" value="3"/>
</dbReference>
<feature type="transmembrane region" description="Helical" evidence="8">
    <location>
        <begin position="431"/>
        <end position="451"/>
    </location>
</feature>
<evidence type="ECO:0000256" key="2">
    <source>
        <dbReference type="ARBA" id="ARBA00022448"/>
    </source>
</evidence>
<feature type="transmembrane region" description="Helical" evidence="8">
    <location>
        <begin position="463"/>
        <end position="487"/>
    </location>
</feature>
<evidence type="ECO:0000313" key="9">
    <source>
        <dbReference type="EMBL" id="NIK88484.1"/>
    </source>
</evidence>
<dbReference type="Gene3D" id="3.30.70.1320">
    <property type="entry name" value="Multidrug efflux transporter AcrB pore domain like"/>
    <property type="match status" value="1"/>
</dbReference>
<dbReference type="InterPro" id="IPR001036">
    <property type="entry name" value="Acrflvin-R"/>
</dbReference>
<evidence type="ECO:0000256" key="3">
    <source>
        <dbReference type="ARBA" id="ARBA00022475"/>
    </source>
</evidence>